<reference evidence="3" key="1">
    <citation type="journal article" date="2019" name="Int. J. Syst. Evol. Microbiol.">
        <title>The Global Catalogue of Microorganisms (GCM) 10K type strain sequencing project: providing services to taxonomists for standard genome sequencing and annotation.</title>
        <authorList>
            <consortium name="The Broad Institute Genomics Platform"/>
            <consortium name="The Broad Institute Genome Sequencing Center for Infectious Disease"/>
            <person name="Wu L."/>
            <person name="Ma J."/>
        </authorList>
    </citation>
    <scope>NUCLEOTIDE SEQUENCE [LARGE SCALE GENOMIC DNA]</scope>
    <source>
        <strain evidence="3">DT72</strain>
    </source>
</reference>
<keyword evidence="1" id="KW-0732">Signal</keyword>
<comment type="caution">
    <text evidence="2">The sequence shown here is derived from an EMBL/GenBank/DDBJ whole genome shotgun (WGS) entry which is preliminary data.</text>
</comment>
<evidence type="ECO:0000313" key="3">
    <source>
        <dbReference type="Proteomes" id="UP001597286"/>
    </source>
</evidence>
<keyword evidence="3" id="KW-1185">Reference proteome</keyword>
<gene>
    <name evidence="2" type="ORF">ACFSJG_00010</name>
</gene>
<dbReference type="EMBL" id="JBHUFB010000001">
    <property type="protein sequence ID" value="MFD1810587.1"/>
    <property type="molecule type" value="Genomic_DNA"/>
</dbReference>
<dbReference type="RefSeq" id="WP_378483151.1">
    <property type="nucleotide sequence ID" value="NZ_JBHUFB010000001.1"/>
</dbReference>
<protein>
    <submittedName>
        <fullName evidence="2">Uncharacterized protein</fullName>
    </submittedName>
</protein>
<dbReference type="Proteomes" id="UP001597286">
    <property type="component" value="Unassembled WGS sequence"/>
</dbReference>
<feature type="signal peptide" evidence="1">
    <location>
        <begin position="1"/>
        <end position="32"/>
    </location>
</feature>
<accession>A0ABW4NWR1</accession>
<evidence type="ECO:0000313" key="2">
    <source>
        <dbReference type="EMBL" id="MFD1810587.1"/>
    </source>
</evidence>
<feature type="chain" id="PRO_5046204632" evidence="1">
    <location>
        <begin position="33"/>
        <end position="156"/>
    </location>
</feature>
<organism evidence="2 3">
    <name type="scientific">Rhodococcus gannanensis</name>
    <dbReference type="NCBI Taxonomy" id="1960308"/>
    <lineage>
        <taxon>Bacteria</taxon>
        <taxon>Bacillati</taxon>
        <taxon>Actinomycetota</taxon>
        <taxon>Actinomycetes</taxon>
        <taxon>Mycobacteriales</taxon>
        <taxon>Nocardiaceae</taxon>
        <taxon>Rhodococcus</taxon>
    </lineage>
</organism>
<name>A0ABW4NWR1_9NOCA</name>
<sequence length="156" mass="15981">MSTRTFRVSGAAALVVATATIGVATTPAVASAQFVVQPPEVTVDHASGTTTSTVTVRNPNPAGWVPFTFCQAYVVPAGAWNGGSGSVLELIGHTLRYPTALVTLAPVSGGEQATYTVDTLAAEGWDVVGLCDDVYLPEMNAATEVVGEQEVTGRLG</sequence>
<evidence type="ECO:0000256" key="1">
    <source>
        <dbReference type="SAM" id="SignalP"/>
    </source>
</evidence>
<proteinExistence type="predicted"/>